<comment type="caution">
    <text evidence="2">The sequence shown here is derived from an EMBL/GenBank/DDBJ whole genome shotgun (WGS) entry which is preliminary data.</text>
</comment>
<reference evidence="3" key="1">
    <citation type="journal article" date="2019" name="Int. J. Syst. Evol. Microbiol.">
        <title>The Global Catalogue of Microorganisms (GCM) 10K type strain sequencing project: providing services to taxonomists for standard genome sequencing and annotation.</title>
        <authorList>
            <consortium name="The Broad Institute Genomics Platform"/>
            <consortium name="The Broad Institute Genome Sequencing Center for Infectious Disease"/>
            <person name="Wu L."/>
            <person name="Ma J."/>
        </authorList>
    </citation>
    <scope>NUCLEOTIDE SEQUENCE [LARGE SCALE GENOMIC DNA]</scope>
    <source>
        <strain evidence="3">JCM 17017</strain>
    </source>
</reference>
<keyword evidence="3" id="KW-1185">Reference proteome</keyword>
<feature type="region of interest" description="Disordered" evidence="1">
    <location>
        <begin position="70"/>
        <end position="120"/>
    </location>
</feature>
<protein>
    <submittedName>
        <fullName evidence="2">Uncharacterized protein</fullName>
    </submittedName>
</protein>
<evidence type="ECO:0000313" key="2">
    <source>
        <dbReference type="EMBL" id="GAA3857281.1"/>
    </source>
</evidence>
<organism evidence="2 3">
    <name type="scientific">Amycolatopsis tucumanensis</name>
    <dbReference type="NCBI Taxonomy" id="401106"/>
    <lineage>
        <taxon>Bacteria</taxon>
        <taxon>Bacillati</taxon>
        <taxon>Actinomycetota</taxon>
        <taxon>Actinomycetes</taxon>
        <taxon>Pseudonocardiales</taxon>
        <taxon>Pseudonocardiaceae</taxon>
        <taxon>Amycolatopsis</taxon>
    </lineage>
</organism>
<name>A0ABP7JX80_9PSEU</name>
<evidence type="ECO:0000313" key="3">
    <source>
        <dbReference type="Proteomes" id="UP001501624"/>
    </source>
</evidence>
<evidence type="ECO:0000256" key="1">
    <source>
        <dbReference type="SAM" id="MobiDB-lite"/>
    </source>
</evidence>
<dbReference type="Proteomes" id="UP001501624">
    <property type="component" value="Unassembled WGS sequence"/>
</dbReference>
<feature type="compositionally biased region" description="Polar residues" evidence="1">
    <location>
        <begin position="79"/>
        <end position="96"/>
    </location>
</feature>
<gene>
    <name evidence="2" type="ORF">GCM10022380_88310</name>
</gene>
<dbReference type="EMBL" id="BAABCM010000027">
    <property type="protein sequence ID" value="GAA3857281.1"/>
    <property type="molecule type" value="Genomic_DNA"/>
</dbReference>
<proteinExistence type="predicted"/>
<accession>A0ABP7JX80</accession>
<sequence length="120" mass="13239">MARQVRGLREHDRRIGLRAGILSDLRSGRCSCRMGRVLVLVATGVFVPFGDVTSLGHEAMVVGDEAGPGLRMCARDDQQPQQNQENRWPTPSSRAGTHSRDANRSWRAPATVHSARRPIV</sequence>